<evidence type="ECO:0000256" key="7">
    <source>
        <dbReference type="ARBA" id="ARBA00022927"/>
    </source>
</evidence>
<feature type="compositionally biased region" description="Pro residues" evidence="10">
    <location>
        <begin position="61"/>
        <end position="99"/>
    </location>
</feature>
<keyword evidence="7" id="KW-0653">Protein transport</keyword>
<dbReference type="AlphaFoldDB" id="A0A7H0GM41"/>
<keyword evidence="6" id="KW-0812">Transmembrane</keyword>
<proteinExistence type="inferred from homology"/>
<name>A0A7H0GM41_9BURK</name>
<dbReference type="KEGG" id="daer:H9K75_04700"/>
<evidence type="ECO:0000256" key="9">
    <source>
        <dbReference type="ARBA" id="ARBA00023136"/>
    </source>
</evidence>
<evidence type="ECO:0000313" key="12">
    <source>
        <dbReference type="EMBL" id="QNP49357.1"/>
    </source>
</evidence>
<dbReference type="Gene3D" id="3.30.1150.10">
    <property type="match status" value="1"/>
</dbReference>
<dbReference type="GO" id="GO:0031992">
    <property type="term" value="F:energy transducer activity"/>
    <property type="evidence" value="ECO:0007669"/>
    <property type="project" value="TreeGrafter"/>
</dbReference>
<feature type="compositionally biased region" description="Pro residues" evidence="10">
    <location>
        <begin position="122"/>
        <end position="154"/>
    </location>
</feature>
<dbReference type="GO" id="GO:0015031">
    <property type="term" value="P:protein transport"/>
    <property type="evidence" value="ECO:0007669"/>
    <property type="project" value="UniProtKB-KW"/>
</dbReference>
<comment type="subcellular location">
    <subcellularLocation>
        <location evidence="1">Cell inner membrane</location>
        <topology evidence="1">Single-pass membrane protein</topology>
        <orientation evidence="1">Periplasmic side</orientation>
    </subcellularLocation>
</comment>
<sequence>MSQIDQTDAAALSGRNTVVIGSVVALHVAALWAIQAGMGDHKPPEVITPVQLISEFITAAPPTPPAPPPAAPVPPPPKPAPPPPPKPAPTPPKPKPKTPLPAAIKDPTPSPNAPTGAVEPIAPAPVAPPVPPAPPAPPAPAPSPAPAAPAPAPAAPKIELPSSNAAYLNNPAPGFPAVSRRMGEQGKVTLRVLISAQGLPERVELAKSSGFDRLDNVAIDTVKRWKFVPGKRNGVPEAMEYLVPVNFVLQQ</sequence>
<evidence type="ECO:0000256" key="8">
    <source>
        <dbReference type="ARBA" id="ARBA00022989"/>
    </source>
</evidence>
<keyword evidence="8" id="KW-1133">Transmembrane helix</keyword>
<evidence type="ECO:0000259" key="11">
    <source>
        <dbReference type="PROSITE" id="PS52015"/>
    </source>
</evidence>
<dbReference type="InterPro" id="IPR037682">
    <property type="entry name" value="TonB_C"/>
</dbReference>
<organism evidence="12 13">
    <name type="scientific">Diaphorobacter aerolatus</name>
    <dbReference type="NCBI Taxonomy" id="1288495"/>
    <lineage>
        <taxon>Bacteria</taxon>
        <taxon>Pseudomonadati</taxon>
        <taxon>Pseudomonadota</taxon>
        <taxon>Betaproteobacteria</taxon>
        <taxon>Burkholderiales</taxon>
        <taxon>Comamonadaceae</taxon>
        <taxon>Diaphorobacter</taxon>
    </lineage>
</organism>
<evidence type="ECO:0000256" key="10">
    <source>
        <dbReference type="SAM" id="MobiDB-lite"/>
    </source>
</evidence>
<dbReference type="PANTHER" id="PTHR33446">
    <property type="entry name" value="PROTEIN TONB-RELATED"/>
    <property type="match status" value="1"/>
</dbReference>
<evidence type="ECO:0000256" key="3">
    <source>
        <dbReference type="ARBA" id="ARBA00022448"/>
    </source>
</evidence>
<gene>
    <name evidence="12" type="ORF">H9K75_04700</name>
</gene>
<dbReference type="Pfam" id="PF03544">
    <property type="entry name" value="TonB_C"/>
    <property type="match status" value="1"/>
</dbReference>
<accession>A0A7H0GM41</accession>
<keyword evidence="4" id="KW-1003">Cell membrane</keyword>
<comment type="similarity">
    <text evidence="2">Belongs to the TonB family.</text>
</comment>
<dbReference type="InterPro" id="IPR051045">
    <property type="entry name" value="TonB-dependent_transducer"/>
</dbReference>
<dbReference type="PROSITE" id="PS52015">
    <property type="entry name" value="TONB_CTD"/>
    <property type="match status" value="1"/>
</dbReference>
<keyword evidence="9" id="KW-0472">Membrane</keyword>
<dbReference type="Proteomes" id="UP000516028">
    <property type="component" value="Chromosome"/>
</dbReference>
<keyword evidence="5" id="KW-0997">Cell inner membrane</keyword>
<dbReference type="PRINTS" id="PR01217">
    <property type="entry name" value="PRICHEXTENSN"/>
</dbReference>
<dbReference type="NCBIfam" id="TIGR01352">
    <property type="entry name" value="tonB_Cterm"/>
    <property type="match status" value="1"/>
</dbReference>
<evidence type="ECO:0000256" key="6">
    <source>
        <dbReference type="ARBA" id="ARBA00022692"/>
    </source>
</evidence>
<feature type="domain" description="TonB C-terminal" evidence="11">
    <location>
        <begin position="160"/>
        <end position="251"/>
    </location>
</feature>
<dbReference type="GO" id="GO:0055085">
    <property type="term" value="P:transmembrane transport"/>
    <property type="evidence" value="ECO:0007669"/>
    <property type="project" value="InterPro"/>
</dbReference>
<dbReference type="InterPro" id="IPR006260">
    <property type="entry name" value="TonB/TolA_C"/>
</dbReference>
<evidence type="ECO:0000256" key="4">
    <source>
        <dbReference type="ARBA" id="ARBA00022475"/>
    </source>
</evidence>
<evidence type="ECO:0000313" key="13">
    <source>
        <dbReference type="Proteomes" id="UP000516028"/>
    </source>
</evidence>
<evidence type="ECO:0000256" key="1">
    <source>
        <dbReference type="ARBA" id="ARBA00004383"/>
    </source>
</evidence>
<reference evidence="12 13" key="1">
    <citation type="submission" date="2020-08" db="EMBL/GenBank/DDBJ databases">
        <title>Genome sequence of Diaphorobacter aerolatus KACC 16536T.</title>
        <authorList>
            <person name="Hyun D.-W."/>
            <person name="Bae J.-W."/>
        </authorList>
    </citation>
    <scope>NUCLEOTIDE SEQUENCE [LARGE SCALE GENOMIC DNA]</scope>
    <source>
        <strain evidence="12 13">KACC 16536</strain>
    </source>
</reference>
<dbReference type="EMBL" id="CP060783">
    <property type="protein sequence ID" value="QNP49357.1"/>
    <property type="molecule type" value="Genomic_DNA"/>
</dbReference>
<dbReference type="PANTHER" id="PTHR33446:SF2">
    <property type="entry name" value="PROTEIN TONB"/>
    <property type="match status" value="1"/>
</dbReference>
<feature type="region of interest" description="Disordered" evidence="10">
    <location>
        <begin position="58"/>
        <end position="157"/>
    </location>
</feature>
<dbReference type="SUPFAM" id="SSF74653">
    <property type="entry name" value="TolA/TonB C-terminal domain"/>
    <property type="match status" value="1"/>
</dbReference>
<protein>
    <submittedName>
        <fullName evidence="12">TonB family protein</fullName>
    </submittedName>
</protein>
<keyword evidence="13" id="KW-1185">Reference proteome</keyword>
<evidence type="ECO:0000256" key="2">
    <source>
        <dbReference type="ARBA" id="ARBA00006555"/>
    </source>
</evidence>
<evidence type="ECO:0000256" key="5">
    <source>
        <dbReference type="ARBA" id="ARBA00022519"/>
    </source>
</evidence>
<keyword evidence="3" id="KW-0813">Transport</keyword>
<dbReference type="GO" id="GO:0098797">
    <property type="term" value="C:plasma membrane protein complex"/>
    <property type="evidence" value="ECO:0007669"/>
    <property type="project" value="TreeGrafter"/>
</dbReference>
<dbReference type="RefSeq" id="WP_187724947.1">
    <property type="nucleotide sequence ID" value="NZ_CP060783.1"/>
</dbReference>